<feature type="non-terminal residue" evidence="2">
    <location>
        <position position="1"/>
    </location>
</feature>
<gene>
    <name evidence="2" type="ORF">ACFFGS_00980</name>
</gene>
<reference evidence="2 3" key="1">
    <citation type="submission" date="2024-09" db="EMBL/GenBank/DDBJ databases">
        <authorList>
            <person name="Sun Q."/>
            <person name="Mori K."/>
        </authorList>
    </citation>
    <scope>NUCLEOTIDE SEQUENCE [LARGE SCALE GENOMIC DNA]</scope>
    <source>
        <strain evidence="2 3">TBRC 4575</strain>
    </source>
</reference>
<dbReference type="PANTHER" id="PTHR33498:SF1">
    <property type="entry name" value="TRANSPOSASE FOR INSERTION SEQUENCE ELEMENT IS1557"/>
    <property type="match status" value="1"/>
</dbReference>
<accession>A0ABV6JZV6</accession>
<comment type="caution">
    <text evidence="2">The sequence shown here is derived from an EMBL/GenBank/DDBJ whole genome shotgun (WGS) entry which is preliminary data.</text>
</comment>
<protein>
    <submittedName>
        <fullName evidence="2">Transposase</fullName>
    </submittedName>
</protein>
<feature type="domain" description="Transposase IS204/IS1001/IS1096/IS1165 DDE" evidence="1">
    <location>
        <begin position="1"/>
        <end position="200"/>
    </location>
</feature>
<dbReference type="Pfam" id="PF01610">
    <property type="entry name" value="DDE_Tnp_ISL3"/>
    <property type="match status" value="1"/>
</dbReference>
<dbReference type="InterPro" id="IPR002560">
    <property type="entry name" value="Transposase_DDE"/>
</dbReference>
<organism evidence="2 3">
    <name type="scientific">Lactiplantibacillus plajomi</name>
    <dbReference type="NCBI Taxonomy" id="1457217"/>
    <lineage>
        <taxon>Bacteria</taxon>
        <taxon>Bacillati</taxon>
        <taxon>Bacillota</taxon>
        <taxon>Bacilli</taxon>
        <taxon>Lactobacillales</taxon>
        <taxon>Lactobacillaceae</taxon>
        <taxon>Lactiplantibacillus</taxon>
    </lineage>
</organism>
<dbReference type="InterPro" id="IPR047951">
    <property type="entry name" value="Transpos_ISL3"/>
</dbReference>
<dbReference type="PANTHER" id="PTHR33498">
    <property type="entry name" value="TRANSPOSASE FOR INSERTION SEQUENCE ELEMENT IS1557"/>
    <property type="match status" value="1"/>
</dbReference>
<proteinExistence type="predicted"/>
<dbReference type="RefSeq" id="WP_379812172.1">
    <property type="nucleotide sequence ID" value="NZ_JBHLUK010000005.1"/>
</dbReference>
<dbReference type="EMBL" id="JBHLUK010000005">
    <property type="protein sequence ID" value="MFC0422753.1"/>
    <property type="molecule type" value="Genomic_DNA"/>
</dbReference>
<evidence type="ECO:0000259" key="1">
    <source>
        <dbReference type="Pfam" id="PF01610"/>
    </source>
</evidence>
<evidence type="ECO:0000313" key="3">
    <source>
        <dbReference type="Proteomes" id="UP001589855"/>
    </source>
</evidence>
<dbReference type="Proteomes" id="UP001589855">
    <property type="component" value="Unassembled WGS sequence"/>
</dbReference>
<name>A0ABV6JZV6_9LACO</name>
<sequence>NRQQVIRVVMDFNSQYQSVVRELFPNAKLVADNFHLVQMTLQSLNQTRVQLMKQFKPDTREYRTLKHYWRLYLMSYDNLEKAKPQWFSHLKDRLTQEQLVHEGLDLNQQFTQTYFIAHDLVKAFQKRDYSAFITILGKVENVSPQLMTTIKTFIRNKQLIANMASGNLSNGPIEGVNRKIKQIKRTAYGYRNWQNFIYRIQVSFKIKITKKNPIRK</sequence>
<keyword evidence="3" id="KW-1185">Reference proteome</keyword>
<evidence type="ECO:0000313" key="2">
    <source>
        <dbReference type="EMBL" id="MFC0422753.1"/>
    </source>
</evidence>